<organism evidence="1 2">
    <name type="scientific">Aspergillus versicolor CBS 583.65</name>
    <dbReference type="NCBI Taxonomy" id="1036611"/>
    <lineage>
        <taxon>Eukaryota</taxon>
        <taxon>Fungi</taxon>
        <taxon>Dikarya</taxon>
        <taxon>Ascomycota</taxon>
        <taxon>Pezizomycotina</taxon>
        <taxon>Eurotiomycetes</taxon>
        <taxon>Eurotiomycetidae</taxon>
        <taxon>Eurotiales</taxon>
        <taxon>Aspergillaceae</taxon>
        <taxon>Aspergillus</taxon>
        <taxon>Aspergillus subgen. Nidulantes</taxon>
    </lineage>
</organism>
<dbReference type="OrthoDB" id="2103397at2759"/>
<protein>
    <submittedName>
        <fullName evidence="1">Uncharacterized protein</fullName>
    </submittedName>
</protein>
<dbReference type="STRING" id="1036611.A0A1L9Q4B2"/>
<gene>
    <name evidence="1" type="ORF">ASPVEDRAFT_156239</name>
</gene>
<keyword evidence="2" id="KW-1185">Reference proteome</keyword>
<evidence type="ECO:0000313" key="1">
    <source>
        <dbReference type="EMBL" id="OJJ08613.1"/>
    </source>
</evidence>
<dbReference type="Proteomes" id="UP000184073">
    <property type="component" value="Unassembled WGS sequence"/>
</dbReference>
<sequence length="613" mass="68811">MEHNGGINVSSQFLEKCGIAASTEPSSSVWNTDQTSVDAQERFASVDSLLQNYIAGFSATDDILSLHPRARIDATLVMSLGIAKQKLLKTCDAQAESDARRQLATLFWAENQFISVPVAFSNPCSIGTSALDYVLWYGDTAGLQTKFVVLRVDEAMNDAVEERYYLAALAAISMIHYNRAKRPMSRDTYGLVTNGLKWTFLHLNNEHEYSSLTMNWLQGGDQSIVHLIGKIMDHSVTMKMKSEEPQLDWFECARMATVWCPAQHKHSEETDSEDDIFPSSAQDYSIPHSKSYPYAKMTWVSELREGIKDIVNRTRRGEAVGDRVEMLVKTASENRNKGKKNIETLAVTDIKDFDVLTTFYLTREFNRPDYWRINPWNVCEVSSHLTTTIKQINLVYGKAHRNEAAIRLMVDAVFLDVLSSVKEESGQYDGVKGKGKRQSTEIPPSRKSLHMALETNIAYVLPTCIEGKVAERLTRGRMDYTFWYGNPKEAETNLVVVEAKQRSDLAGGRWQAVSYLALIQHARNKAGRAKTPIYGIATDSEDWDFIRLDASGNVNIEQFHWGESQGSHIISLLHKIMTEASTLSPVPSHELSRQPTVEEVTGLCLTKSDGSPV</sequence>
<dbReference type="GeneID" id="63724025"/>
<evidence type="ECO:0000313" key="2">
    <source>
        <dbReference type="Proteomes" id="UP000184073"/>
    </source>
</evidence>
<dbReference type="EMBL" id="KV878140">
    <property type="protein sequence ID" value="OJJ08613.1"/>
    <property type="molecule type" value="Genomic_DNA"/>
</dbReference>
<reference evidence="2" key="1">
    <citation type="journal article" date="2017" name="Genome Biol.">
        <title>Comparative genomics reveals high biological diversity and specific adaptations in the industrially and medically important fungal genus Aspergillus.</title>
        <authorList>
            <person name="de Vries R.P."/>
            <person name="Riley R."/>
            <person name="Wiebenga A."/>
            <person name="Aguilar-Osorio G."/>
            <person name="Amillis S."/>
            <person name="Uchima C.A."/>
            <person name="Anderluh G."/>
            <person name="Asadollahi M."/>
            <person name="Askin M."/>
            <person name="Barry K."/>
            <person name="Battaglia E."/>
            <person name="Bayram O."/>
            <person name="Benocci T."/>
            <person name="Braus-Stromeyer S.A."/>
            <person name="Caldana C."/>
            <person name="Canovas D."/>
            <person name="Cerqueira G.C."/>
            <person name="Chen F."/>
            <person name="Chen W."/>
            <person name="Choi C."/>
            <person name="Clum A."/>
            <person name="Dos Santos R.A."/>
            <person name="Damasio A.R."/>
            <person name="Diallinas G."/>
            <person name="Emri T."/>
            <person name="Fekete E."/>
            <person name="Flipphi M."/>
            <person name="Freyberg S."/>
            <person name="Gallo A."/>
            <person name="Gournas C."/>
            <person name="Habgood R."/>
            <person name="Hainaut M."/>
            <person name="Harispe M.L."/>
            <person name="Henrissat B."/>
            <person name="Hilden K.S."/>
            <person name="Hope R."/>
            <person name="Hossain A."/>
            <person name="Karabika E."/>
            <person name="Karaffa L."/>
            <person name="Karanyi Z."/>
            <person name="Krasevec N."/>
            <person name="Kuo A."/>
            <person name="Kusch H."/>
            <person name="LaButti K."/>
            <person name="Lagendijk E.L."/>
            <person name="Lapidus A."/>
            <person name="Levasseur A."/>
            <person name="Lindquist E."/>
            <person name="Lipzen A."/>
            <person name="Logrieco A.F."/>
            <person name="MacCabe A."/>
            <person name="Maekelae M.R."/>
            <person name="Malavazi I."/>
            <person name="Melin P."/>
            <person name="Meyer V."/>
            <person name="Mielnichuk N."/>
            <person name="Miskei M."/>
            <person name="Molnar A.P."/>
            <person name="Mule G."/>
            <person name="Ngan C.Y."/>
            <person name="Orejas M."/>
            <person name="Orosz E."/>
            <person name="Ouedraogo J.P."/>
            <person name="Overkamp K.M."/>
            <person name="Park H.-S."/>
            <person name="Perrone G."/>
            <person name="Piumi F."/>
            <person name="Punt P.J."/>
            <person name="Ram A.F."/>
            <person name="Ramon A."/>
            <person name="Rauscher S."/>
            <person name="Record E."/>
            <person name="Riano-Pachon D.M."/>
            <person name="Robert V."/>
            <person name="Roehrig J."/>
            <person name="Ruller R."/>
            <person name="Salamov A."/>
            <person name="Salih N.S."/>
            <person name="Samson R.A."/>
            <person name="Sandor E."/>
            <person name="Sanguinetti M."/>
            <person name="Schuetze T."/>
            <person name="Sepcic K."/>
            <person name="Shelest E."/>
            <person name="Sherlock G."/>
            <person name="Sophianopoulou V."/>
            <person name="Squina F.M."/>
            <person name="Sun H."/>
            <person name="Susca A."/>
            <person name="Todd R.B."/>
            <person name="Tsang A."/>
            <person name="Unkles S.E."/>
            <person name="van de Wiele N."/>
            <person name="van Rossen-Uffink D."/>
            <person name="Oliveira J.V."/>
            <person name="Vesth T.C."/>
            <person name="Visser J."/>
            <person name="Yu J.-H."/>
            <person name="Zhou M."/>
            <person name="Andersen M.R."/>
            <person name="Archer D.B."/>
            <person name="Baker S.E."/>
            <person name="Benoit I."/>
            <person name="Brakhage A.A."/>
            <person name="Braus G.H."/>
            <person name="Fischer R."/>
            <person name="Frisvad J.C."/>
            <person name="Goldman G.H."/>
            <person name="Houbraken J."/>
            <person name="Oakley B."/>
            <person name="Pocsi I."/>
            <person name="Scazzocchio C."/>
            <person name="Seiboth B."/>
            <person name="vanKuyk P.A."/>
            <person name="Wortman J."/>
            <person name="Dyer P.S."/>
            <person name="Grigoriev I.V."/>
        </authorList>
    </citation>
    <scope>NUCLEOTIDE SEQUENCE [LARGE SCALE GENOMIC DNA]</scope>
    <source>
        <strain evidence="2">CBS 583.65</strain>
    </source>
</reference>
<name>A0A1L9Q4B2_ASPVE</name>
<proteinExistence type="predicted"/>
<dbReference type="VEuPathDB" id="FungiDB:ASPVEDRAFT_156239"/>
<dbReference type="RefSeq" id="XP_040674375.1">
    <property type="nucleotide sequence ID" value="XM_040808514.1"/>
</dbReference>
<accession>A0A1L9Q4B2</accession>
<dbReference type="AlphaFoldDB" id="A0A1L9Q4B2"/>